<dbReference type="InterPro" id="IPR002818">
    <property type="entry name" value="DJ-1/PfpI"/>
</dbReference>
<dbReference type="PATRIC" id="fig|555500.3.peg.552"/>
<keyword evidence="2" id="KW-0238">DNA-binding</keyword>
<dbReference type="CDD" id="cd03138">
    <property type="entry name" value="GATase1_AraC_2"/>
    <property type="match status" value="1"/>
</dbReference>
<sequence>MLKIALLIPEAAVSAAVTSTRYVFNTVNKFLVGSGKAPFFDIQLVGCKEHVPLQDGITFIKTDIDIDEPIDVDLVIIPPLYGDLKAAIEINKRTTPWIKKQRDKGAEIATLCVGAFLLAETGLLNGKKCSTHWAYYSEFKSTYPKVELVDGAVITEDDGIYSSGGAVSLWNLLIYLVEKYTNREMAIMTAKYFSIDIDRNSQNAFMIFKGQKNHQDKEVKKAQLFIEKNYHKKITVDELASMVAISRRSFERRFKQATDNTVLEYLQRVKVEAAKRSFENSRDNISEVMYDVGYMDTKAFRNIFRKYTGLTPVQYRYKYNRRYTA</sequence>
<evidence type="ECO:0000313" key="6">
    <source>
        <dbReference type="Proteomes" id="UP000007364"/>
    </source>
</evidence>
<protein>
    <submittedName>
        <fullName evidence="5">AraC family transcriptional regulator</fullName>
    </submittedName>
</protein>
<dbReference type="SUPFAM" id="SSF52317">
    <property type="entry name" value="Class I glutamine amidotransferase-like"/>
    <property type="match status" value="1"/>
</dbReference>
<dbReference type="EMBL" id="AMSG01000002">
    <property type="protein sequence ID" value="EKF56388.1"/>
    <property type="molecule type" value="Genomic_DNA"/>
</dbReference>
<dbReference type="SMART" id="SM00342">
    <property type="entry name" value="HTH_ARAC"/>
    <property type="match status" value="1"/>
</dbReference>
<dbReference type="eggNOG" id="COG4977">
    <property type="taxonomic scope" value="Bacteria"/>
</dbReference>
<evidence type="ECO:0000256" key="3">
    <source>
        <dbReference type="ARBA" id="ARBA00023163"/>
    </source>
</evidence>
<dbReference type="PANTHER" id="PTHR43130:SF11">
    <property type="entry name" value="TRANSCRIPTIONAL REGULATORY PROTEIN"/>
    <property type="match status" value="1"/>
</dbReference>
<dbReference type="InterPro" id="IPR029062">
    <property type="entry name" value="Class_I_gatase-like"/>
</dbReference>
<dbReference type="InterPro" id="IPR052158">
    <property type="entry name" value="INH-QAR"/>
</dbReference>
<dbReference type="GO" id="GO:0043565">
    <property type="term" value="F:sequence-specific DNA binding"/>
    <property type="evidence" value="ECO:0007669"/>
    <property type="project" value="InterPro"/>
</dbReference>
<organism evidence="5 6">
    <name type="scientific">Galbibacter marinus</name>
    <dbReference type="NCBI Taxonomy" id="555500"/>
    <lineage>
        <taxon>Bacteria</taxon>
        <taxon>Pseudomonadati</taxon>
        <taxon>Bacteroidota</taxon>
        <taxon>Flavobacteriia</taxon>
        <taxon>Flavobacteriales</taxon>
        <taxon>Flavobacteriaceae</taxon>
        <taxon>Galbibacter</taxon>
    </lineage>
</organism>
<dbReference type="AlphaFoldDB" id="K2P5W9"/>
<gene>
    <name evidence="5" type="ORF">I215_02658</name>
</gene>
<dbReference type="Gene3D" id="3.40.50.880">
    <property type="match status" value="1"/>
</dbReference>
<dbReference type="InterPro" id="IPR018060">
    <property type="entry name" value="HTH_AraC"/>
</dbReference>
<proteinExistence type="predicted"/>
<dbReference type="PRINTS" id="PR00032">
    <property type="entry name" value="HTHARAC"/>
</dbReference>
<dbReference type="Gene3D" id="1.10.10.60">
    <property type="entry name" value="Homeodomain-like"/>
    <property type="match status" value="2"/>
</dbReference>
<evidence type="ECO:0000256" key="2">
    <source>
        <dbReference type="ARBA" id="ARBA00023125"/>
    </source>
</evidence>
<dbReference type="InterPro" id="IPR009057">
    <property type="entry name" value="Homeodomain-like_sf"/>
</dbReference>
<keyword evidence="6" id="KW-1185">Reference proteome</keyword>
<comment type="caution">
    <text evidence="5">The sequence shown here is derived from an EMBL/GenBank/DDBJ whole genome shotgun (WGS) entry which is preliminary data.</text>
</comment>
<feature type="domain" description="HTH araC/xylS-type" evidence="4">
    <location>
        <begin position="220"/>
        <end position="318"/>
    </location>
</feature>
<dbReference type="GO" id="GO:0003700">
    <property type="term" value="F:DNA-binding transcription factor activity"/>
    <property type="evidence" value="ECO:0007669"/>
    <property type="project" value="InterPro"/>
</dbReference>
<dbReference type="PANTHER" id="PTHR43130">
    <property type="entry name" value="ARAC-FAMILY TRANSCRIPTIONAL REGULATOR"/>
    <property type="match status" value="1"/>
</dbReference>
<evidence type="ECO:0000256" key="1">
    <source>
        <dbReference type="ARBA" id="ARBA00023015"/>
    </source>
</evidence>
<evidence type="ECO:0000259" key="4">
    <source>
        <dbReference type="PROSITE" id="PS01124"/>
    </source>
</evidence>
<dbReference type="Pfam" id="PF12833">
    <property type="entry name" value="HTH_18"/>
    <property type="match status" value="1"/>
</dbReference>
<dbReference type="InterPro" id="IPR020449">
    <property type="entry name" value="Tscrpt_reg_AraC-type_HTH"/>
</dbReference>
<keyword evidence="1" id="KW-0805">Transcription regulation</keyword>
<reference evidence="5 6" key="1">
    <citation type="journal article" date="2012" name="J. Bacteriol.">
        <title>Genome Sequence of Galbibacter marinum Type Strain ck-I2-15.</title>
        <authorList>
            <person name="Lai Q."/>
            <person name="Li C."/>
            <person name="Shao Z."/>
        </authorList>
    </citation>
    <scope>NUCLEOTIDE SEQUENCE [LARGE SCALE GENOMIC DNA]</scope>
    <source>
        <strain evidence="6">ck-I2-15</strain>
    </source>
</reference>
<evidence type="ECO:0000313" key="5">
    <source>
        <dbReference type="EMBL" id="EKF56388.1"/>
    </source>
</evidence>
<dbReference type="Pfam" id="PF01965">
    <property type="entry name" value="DJ-1_PfpI"/>
    <property type="match status" value="1"/>
</dbReference>
<name>K2P5W9_9FLAO</name>
<dbReference type="OrthoDB" id="9803764at2"/>
<dbReference type="RefSeq" id="WP_008990407.1">
    <property type="nucleotide sequence ID" value="NZ_AMSG01000002.1"/>
</dbReference>
<keyword evidence="3" id="KW-0804">Transcription</keyword>
<dbReference type="PROSITE" id="PS01124">
    <property type="entry name" value="HTH_ARAC_FAMILY_2"/>
    <property type="match status" value="1"/>
</dbReference>
<accession>K2P5W9</accession>
<dbReference type="Proteomes" id="UP000007364">
    <property type="component" value="Unassembled WGS sequence"/>
</dbReference>
<dbReference type="STRING" id="555500.I215_02658"/>
<dbReference type="SUPFAM" id="SSF46689">
    <property type="entry name" value="Homeodomain-like"/>
    <property type="match status" value="2"/>
</dbReference>